<dbReference type="Proteomes" id="UP000033566">
    <property type="component" value="Chromosome"/>
</dbReference>
<keyword evidence="1" id="KW-0255">Endonuclease</keyword>
<dbReference type="SMART" id="SM00507">
    <property type="entry name" value="HNHc"/>
    <property type="match status" value="1"/>
</dbReference>
<gene>
    <name evidence="1" type="ORF">UL81_10570</name>
</gene>
<keyword evidence="1" id="KW-0540">Nuclease</keyword>
<sequence length="339" mass="38064">MTSLQGLITALGPGMQVATDAQGHTAHDLVRMGMPDKTARSIHQIAQHFYGPTKFSGYQRDCIKHAFERNHSVPTLEVIVRYSLRAPSLKQVWQLCKQLCRMPADTLAMEKLAKAKLKEMRDTPTRQRGITVYRRKNDLWTMAITGTQAEIADIEGALDKKRPVDSFNEIFFGHVGAEPTTAITNVVINLDELAEIIEGNGDEIKLRMTNGAVITGAEFVRRKFAEYGFVTIIHPVKGPVNLYRTERFANDKQRIMAGAENPTCPGYKCNAPADQCQIHHMQPWKYGGETNAENLTVACKFHNGWNDDDANAPPKHGRFERRNGKVVWLPPWTKRAGDP</sequence>
<proteinExistence type="predicted"/>
<dbReference type="OrthoDB" id="4412276at2"/>
<organism evidence="1 2">
    <name type="scientific">Corynebacterium camporealensis</name>
    <dbReference type="NCBI Taxonomy" id="161896"/>
    <lineage>
        <taxon>Bacteria</taxon>
        <taxon>Bacillati</taxon>
        <taxon>Actinomycetota</taxon>
        <taxon>Actinomycetes</taxon>
        <taxon>Mycobacteriales</taxon>
        <taxon>Corynebacteriaceae</taxon>
        <taxon>Corynebacterium</taxon>
    </lineage>
</organism>
<evidence type="ECO:0000313" key="2">
    <source>
        <dbReference type="Proteomes" id="UP000033566"/>
    </source>
</evidence>
<dbReference type="RefSeq" id="WP_035106379.1">
    <property type="nucleotide sequence ID" value="NZ_CP011311.1"/>
</dbReference>
<dbReference type="GO" id="GO:0003676">
    <property type="term" value="F:nucleic acid binding"/>
    <property type="evidence" value="ECO:0007669"/>
    <property type="project" value="InterPro"/>
</dbReference>
<dbReference type="STRING" id="161896.UL81_10570"/>
<dbReference type="InterPro" id="IPR003615">
    <property type="entry name" value="HNH_nuc"/>
</dbReference>
<dbReference type="PATRIC" id="fig|161896.4.peg.2061"/>
<keyword evidence="1" id="KW-0378">Hydrolase</keyword>
<accession>A0A0F6QXL3</accession>
<dbReference type="GO" id="GO:0008270">
    <property type="term" value="F:zinc ion binding"/>
    <property type="evidence" value="ECO:0007669"/>
    <property type="project" value="InterPro"/>
</dbReference>
<name>A0A0F6QXL3_9CORY</name>
<reference evidence="1 2" key="1">
    <citation type="journal article" date="2015" name="Genome Announc.">
        <title>Complete Genome Sequence of Corynebacterium camporealensis DSM 44610, Isolated from the Milk of a Manchega Sheep with Subclinical Mastitis.</title>
        <authorList>
            <person name="Ruckert C."/>
            <person name="Albersmeier A."/>
            <person name="Winkler A."/>
            <person name="Tauch A."/>
        </authorList>
    </citation>
    <scope>NUCLEOTIDE SEQUENCE [LARGE SCALE GENOMIC DNA]</scope>
    <source>
        <strain evidence="1 2">DSM 44610</strain>
    </source>
</reference>
<dbReference type="GO" id="GO:0004519">
    <property type="term" value="F:endonuclease activity"/>
    <property type="evidence" value="ECO:0007669"/>
    <property type="project" value="UniProtKB-KW"/>
</dbReference>
<keyword evidence="2" id="KW-1185">Reference proteome</keyword>
<dbReference type="CDD" id="cd00085">
    <property type="entry name" value="HNHc"/>
    <property type="match status" value="1"/>
</dbReference>
<protein>
    <submittedName>
        <fullName evidence="1">HNH endonuclease</fullName>
    </submittedName>
</protein>
<evidence type="ECO:0000313" key="1">
    <source>
        <dbReference type="EMBL" id="AKE40047.1"/>
    </source>
</evidence>
<dbReference type="Pfam" id="PF01844">
    <property type="entry name" value="HNH"/>
    <property type="match status" value="1"/>
</dbReference>
<dbReference type="KEGG" id="ccj:UL81_10570"/>
<dbReference type="AlphaFoldDB" id="A0A0F6QXL3"/>
<dbReference type="Gene3D" id="1.10.30.50">
    <property type="match status" value="1"/>
</dbReference>
<dbReference type="HOGENOM" id="CLU_051470_0_0_11"/>
<dbReference type="InterPro" id="IPR002711">
    <property type="entry name" value="HNH"/>
</dbReference>
<dbReference type="EMBL" id="CP011311">
    <property type="protein sequence ID" value="AKE40047.1"/>
    <property type="molecule type" value="Genomic_DNA"/>
</dbReference>